<feature type="transmembrane region" description="Helical" evidence="1">
    <location>
        <begin position="318"/>
        <end position="342"/>
    </location>
</feature>
<evidence type="ECO:0000313" key="3">
    <source>
        <dbReference type="Proteomes" id="UP000318509"/>
    </source>
</evidence>
<evidence type="ECO:0000256" key="1">
    <source>
        <dbReference type="SAM" id="Phobius"/>
    </source>
</evidence>
<feature type="transmembrane region" description="Helical" evidence="1">
    <location>
        <begin position="219"/>
        <end position="240"/>
    </location>
</feature>
<feature type="transmembrane region" description="Helical" evidence="1">
    <location>
        <begin position="151"/>
        <end position="168"/>
    </location>
</feature>
<evidence type="ECO:0000313" key="2">
    <source>
        <dbReference type="EMBL" id="TMI89321.1"/>
    </source>
</evidence>
<reference evidence="2 3" key="1">
    <citation type="journal article" date="2019" name="Nat. Microbiol.">
        <title>Mediterranean grassland soil C-N compound turnover is dependent on rainfall and depth, and is mediated by genomically divergent microorganisms.</title>
        <authorList>
            <person name="Diamond S."/>
            <person name="Andeer P.F."/>
            <person name="Li Z."/>
            <person name="Crits-Christoph A."/>
            <person name="Burstein D."/>
            <person name="Anantharaman K."/>
            <person name="Lane K.R."/>
            <person name="Thomas B.C."/>
            <person name="Pan C."/>
            <person name="Northen T.R."/>
            <person name="Banfield J.F."/>
        </authorList>
    </citation>
    <scope>NUCLEOTIDE SEQUENCE [LARGE SCALE GENOMIC DNA]</scope>
    <source>
        <strain evidence="2">NP_3</strain>
    </source>
</reference>
<keyword evidence="1" id="KW-0472">Membrane</keyword>
<accession>A0A537K0L3</accession>
<keyword evidence="1" id="KW-1133">Transmembrane helix</keyword>
<dbReference type="Pfam" id="PF16983">
    <property type="entry name" value="MFS_MOT1"/>
    <property type="match status" value="2"/>
</dbReference>
<comment type="caution">
    <text evidence="2">The sequence shown here is derived from an EMBL/GenBank/DDBJ whole genome shotgun (WGS) entry which is preliminary data.</text>
</comment>
<name>A0A537K0L3_9BACT</name>
<keyword evidence="1" id="KW-0812">Transmembrane</keyword>
<feature type="transmembrane region" description="Helical" evidence="1">
    <location>
        <begin position="175"/>
        <end position="199"/>
    </location>
</feature>
<sequence length="391" mass="41433">MNEAITVDSPPAGRAGEIRFDRNELAGAFGDIGTDLPLIVGMILAAKLDSASVLVLFGAMQVLTALRYRMPMPVQPLKAVAALVITQKLSGSLLYGGGLAIGLLMLALTLTGSITWLARVVPKAVVRGIQFGLGLQLTGLALRQYVQAEGVRGYALAALAFVIILLLIDNRRYPAALFVVALGAAYAGAFKVNAAALVQGIGVRLPHLQQPGPRDLLEGLVMLALPQISLSLGNSVLATQQIARDLFPERRIGVRSIGFTYSLMNLINPFFGGIPTCHGSGGMMGHYAFGARTGGSVILYGLLYLILGLFFSGSFGQIVQVFPLPILGVLLLFEGLRIMLLVRDTVNVTVEFPIAVLVGLLASGLPYGYLVGLVVGTALFYLTAGRFRLRL</sequence>
<dbReference type="EMBL" id="VBAK01000125">
    <property type="protein sequence ID" value="TMI89321.1"/>
    <property type="molecule type" value="Genomic_DNA"/>
</dbReference>
<feature type="transmembrane region" description="Helical" evidence="1">
    <location>
        <begin position="252"/>
        <end position="271"/>
    </location>
</feature>
<protein>
    <submittedName>
        <fullName evidence="2">Transporter</fullName>
    </submittedName>
</protein>
<feature type="transmembrane region" description="Helical" evidence="1">
    <location>
        <begin position="93"/>
        <end position="117"/>
    </location>
</feature>
<feature type="transmembrane region" description="Helical" evidence="1">
    <location>
        <begin position="354"/>
        <end position="382"/>
    </location>
</feature>
<gene>
    <name evidence="2" type="ORF">E6H00_10010</name>
</gene>
<dbReference type="GO" id="GO:0015098">
    <property type="term" value="F:molybdate ion transmembrane transporter activity"/>
    <property type="evidence" value="ECO:0007669"/>
    <property type="project" value="InterPro"/>
</dbReference>
<organism evidence="2 3">
    <name type="scientific">Candidatus Segetimicrobium genomatis</name>
    <dbReference type="NCBI Taxonomy" id="2569760"/>
    <lineage>
        <taxon>Bacteria</taxon>
        <taxon>Bacillati</taxon>
        <taxon>Candidatus Sysuimicrobiota</taxon>
        <taxon>Candidatus Sysuimicrobiia</taxon>
        <taxon>Candidatus Sysuimicrobiales</taxon>
        <taxon>Candidatus Segetimicrobiaceae</taxon>
        <taxon>Candidatus Segetimicrobium</taxon>
    </lineage>
</organism>
<dbReference type="PANTHER" id="PTHR31970">
    <property type="match status" value="1"/>
</dbReference>
<feature type="transmembrane region" description="Helical" evidence="1">
    <location>
        <begin position="291"/>
        <end position="311"/>
    </location>
</feature>
<dbReference type="InterPro" id="IPR031563">
    <property type="entry name" value="MOT1/MOT2"/>
</dbReference>
<dbReference type="AlphaFoldDB" id="A0A537K0L3"/>
<dbReference type="PANTHER" id="PTHR31970:SF9">
    <property type="entry name" value="MOLYBDATE TRANSPORTER 2"/>
    <property type="match status" value="1"/>
</dbReference>
<dbReference type="Proteomes" id="UP000318509">
    <property type="component" value="Unassembled WGS sequence"/>
</dbReference>
<proteinExistence type="predicted"/>